<keyword evidence="2" id="KW-0812">Transmembrane</keyword>
<reference evidence="3 4" key="1">
    <citation type="submission" date="2015-01" db="EMBL/GenBank/DDBJ databases">
        <title>The Genome Sequence of Cladophialophora immunda CBS83496.</title>
        <authorList>
            <consortium name="The Broad Institute Genomics Platform"/>
            <person name="Cuomo C."/>
            <person name="de Hoog S."/>
            <person name="Gorbushina A."/>
            <person name="Stielow B."/>
            <person name="Teixiera M."/>
            <person name="Abouelleil A."/>
            <person name="Chapman S.B."/>
            <person name="Priest M."/>
            <person name="Young S.K."/>
            <person name="Wortman J."/>
            <person name="Nusbaum C."/>
            <person name="Birren B."/>
        </authorList>
    </citation>
    <scope>NUCLEOTIDE SEQUENCE [LARGE SCALE GENOMIC DNA]</scope>
    <source>
        <strain evidence="3 4">CBS 83496</strain>
    </source>
</reference>
<dbReference type="HOGENOM" id="CLU_731597_0_0_1"/>
<feature type="compositionally biased region" description="Basic and acidic residues" evidence="1">
    <location>
        <begin position="351"/>
        <end position="374"/>
    </location>
</feature>
<evidence type="ECO:0000313" key="4">
    <source>
        <dbReference type="Proteomes" id="UP000054466"/>
    </source>
</evidence>
<feature type="compositionally biased region" description="Low complexity" evidence="1">
    <location>
        <begin position="378"/>
        <end position="388"/>
    </location>
</feature>
<dbReference type="EMBL" id="KN847045">
    <property type="protein sequence ID" value="KIW24529.1"/>
    <property type="molecule type" value="Genomic_DNA"/>
</dbReference>
<evidence type="ECO:0000256" key="1">
    <source>
        <dbReference type="SAM" id="MobiDB-lite"/>
    </source>
</evidence>
<gene>
    <name evidence="3" type="ORF">PV07_10239</name>
</gene>
<dbReference type="VEuPathDB" id="FungiDB:PV07_10239"/>
<feature type="region of interest" description="Disordered" evidence="1">
    <location>
        <begin position="108"/>
        <end position="197"/>
    </location>
</feature>
<feature type="transmembrane region" description="Helical" evidence="2">
    <location>
        <begin position="223"/>
        <end position="244"/>
    </location>
</feature>
<evidence type="ECO:0000256" key="2">
    <source>
        <dbReference type="SAM" id="Phobius"/>
    </source>
</evidence>
<feature type="transmembrane region" description="Helical" evidence="2">
    <location>
        <begin position="297"/>
        <end position="320"/>
    </location>
</feature>
<evidence type="ECO:0000313" key="3">
    <source>
        <dbReference type="EMBL" id="KIW24529.1"/>
    </source>
</evidence>
<dbReference type="RefSeq" id="XP_016244745.1">
    <property type="nucleotide sequence ID" value="XM_016397554.1"/>
</dbReference>
<keyword evidence="2" id="KW-0472">Membrane</keyword>
<feature type="compositionally biased region" description="Low complexity" evidence="1">
    <location>
        <begin position="142"/>
        <end position="156"/>
    </location>
</feature>
<feature type="compositionally biased region" description="Basic and acidic residues" evidence="1">
    <location>
        <begin position="113"/>
        <end position="137"/>
    </location>
</feature>
<dbReference type="GeneID" id="27349433"/>
<feature type="transmembrane region" description="Helical" evidence="2">
    <location>
        <begin position="326"/>
        <end position="348"/>
    </location>
</feature>
<keyword evidence="2" id="KW-1133">Transmembrane helix</keyword>
<dbReference type="AlphaFoldDB" id="A0A0D2CLX5"/>
<organism evidence="3 4">
    <name type="scientific">Cladophialophora immunda</name>
    <dbReference type="NCBI Taxonomy" id="569365"/>
    <lineage>
        <taxon>Eukaryota</taxon>
        <taxon>Fungi</taxon>
        <taxon>Dikarya</taxon>
        <taxon>Ascomycota</taxon>
        <taxon>Pezizomycotina</taxon>
        <taxon>Eurotiomycetes</taxon>
        <taxon>Chaetothyriomycetidae</taxon>
        <taxon>Chaetothyriales</taxon>
        <taxon>Herpotrichiellaceae</taxon>
        <taxon>Cladophialophora</taxon>
    </lineage>
</organism>
<feature type="region of interest" description="Disordered" evidence="1">
    <location>
        <begin position="351"/>
        <end position="399"/>
    </location>
</feature>
<protein>
    <submittedName>
        <fullName evidence="3">Uncharacterized protein</fullName>
    </submittedName>
</protein>
<proteinExistence type="predicted"/>
<accession>A0A0D2CLX5</accession>
<name>A0A0D2CLX5_9EURO</name>
<sequence length="399" mass="42737">MWFGKQRGIEDSKTLDFEPSGGLVTAALNRLILGVSTPGITLGLSESKLLSTIVDPLKIAGSALSVPGENATNIALGSSESKLRSTIVDPRKIGVSVSVPRKNAAGSSVVFENEDKMERGDVVPSKTEPDTSAERGESSAQPPDGGHPPDTTGVTTSSEALRHKKAVLQQAKPKSGTPPHDEKADPDPSPEQGQESPAIKQLGAIVAELRQIKDKTGESDWDFFFKNIGTVASLGASITFALIVTDIKDPRLVSRHGWIDLSTVRIMLATSWILFMAVLSLSFSFGQRLKNHNSGSMPFLTVYILELAAVMCLSFVVAAYVEVVGYVGIALVSIAVMLVLVEAATWPLPEESKERSRHPSKERSRRSDALEEKKIRRGGTPTTPTLPGVSVTYDQSGTH</sequence>
<dbReference type="OrthoDB" id="3599804at2759"/>
<feature type="transmembrane region" description="Helical" evidence="2">
    <location>
        <begin position="264"/>
        <end position="285"/>
    </location>
</feature>
<keyword evidence="4" id="KW-1185">Reference proteome</keyword>
<dbReference type="Proteomes" id="UP000054466">
    <property type="component" value="Unassembled WGS sequence"/>
</dbReference>